<dbReference type="Proteomes" id="UP000784294">
    <property type="component" value="Unassembled WGS sequence"/>
</dbReference>
<protein>
    <submittedName>
        <fullName evidence="1">Uncharacterized protein</fullName>
    </submittedName>
</protein>
<evidence type="ECO:0000313" key="1">
    <source>
        <dbReference type="EMBL" id="VEL20330.1"/>
    </source>
</evidence>
<gene>
    <name evidence="1" type="ORF">PXEA_LOCUS13770</name>
</gene>
<sequence length="90" mass="10045">ANSGYIPIDVWLNLLPDLVAGEPLDYSFWSGLLSGLSGHLQVVISAQEEAQLLTRSRASSADTKLFDPWTNYRAFVHRLTRPTLYKLGLL</sequence>
<evidence type="ECO:0000313" key="2">
    <source>
        <dbReference type="Proteomes" id="UP000784294"/>
    </source>
</evidence>
<dbReference type="EMBL" id="CAAALY010045954">
    <property type="protein sequence ID" value="VEL20330.1"/>
    <property type="molecule type" value="Genomic_DNA"/>
</dbReference>
<feature type="non-terminal residue" evidence="1">
    <location>
        <position position="1"/>
    </location>
</feature>
<comment type="caution">
    <text evidence="1">The sequence shown here is derived from an EMBL/GenBank/DDBJ whole genome shotgun (WGS) entry which is preliminary data.</text>
</comment>
<dbReference type="AlphaFoldDB" id="A0A448WU84"/>
<name>A0A448WU84_9PLAT</name>
<keyword evidence="2" id="KW-1185">Reference proteome</keyword>
<accession>A0A448WU84</accession>
<organism evidence="1 2">
    <name type="scientific">Protopolystoma xenopodis</name>
    <dbReference type="NCBI Taxonomy" id="117903"/>
    <lineage>
        <taxon>Eukaryota</taxon>
        <taxon>Metazoa</taxon>
        <taxon>Spiralia</taxon>
        <taxon>Lophotrochozoa</taxon>
        <taxon>Platyhelminthes</taxon>
        <taxon>Monogenea</taxon>
        <taxon>Polyopisthocotylea</taxon>
        <taxon>Polystomatidea</taxon>
        <taxon>Polystomatidae</taxon>
        <taxon>Protopolystoma</taxon>
    </lineage>
</organism>
<reference evidence="1" key="1">
    <citation type="submission" date="2018-11" db="EMBL/GenBank/DDBJ databases">
        <authorList>
            <consortium name="Pathogen Informatics"/>
        </authorList>
    </citation>
    <scope>NUCLEOTIDE SEQUENCE</scope>
</reference>
<proteinExistence type="predicted"/>